<proteinExistence type="predicted"/>
<keyword evidence="1" id="KW-1133">Transmembrane helix</keyword>
<dbReference type="EMBL" id="JAINWA010000001">
    <property type="protein sequence ID" value="MCD1653152.1"/>
    <property type="molecule type" value="Genomic_DNA"/>
</dbReference>
<evidence type="ECO:0000313" key="3">
    <source>
        <dbReference type="Proteomes" id="UP001198163"/>
    </source>
</evidence>
<feature type="transmembrane region" description="Helical" evidence="1">
    <location>
        <begin position="130"/>
        <end position="151"/>
    </location>
</feature>
<protein>
    <submittedName>
        <fullName evidence="2">Uncharacterized protein</fullName>
    </submittedName>
</protein>
<keyword evidence="3" id="KW-1185">Reference proteome</keyword>
<dbReference type="Proteomes" id="UP001198163">
    <property type="component" value="Unassembled WGS sequence"/>
</dbReference>
<dbReference type="AlphaFoldDB" id="A0AAE3EF76"/>
<sequence>MSEYKFYNTKFIFWVLNGQVIEQRHFTSTDVRGRTQNDGKLYVDSKTTEMNEVWIRGTDGSEFSLTLANSNLPLRNGQDVSILCIKKENDQQGLYCGIKNKATGKWFQIKSGGDIATRYGLVKTGCLKSVWILIKMILLYIAALLVSYFAYLYITGKELGGDTISQISFAVVIAYAAFKFFRYAKVNNGKCSLLDDHIAGLMNSL</sequence>
<keyword evidence="1" id="KW-0812">Transmembrane</keyword>
<accession>A0AAE3EF76</accession>
<dbReference type="RefSeq" id="WP_230752052.1">
    <property type="nucleotide sequence ID" value="NZ_JAINWA010000001.1"/>
</dbReference>
<feature type="transmembrane region" description="Helical" evidence="1">
    <location>
        <begin position="163"/>
        <end position="181"/>
    </location>
</feature>
<gene>
    <name evidence="2" type="ORF">K7J14_00305</name>
</gene>
<reference evidence="2" key="1">
    <citation type="submission" date="2021-08" db="EMBL/GenBank/DDBJ databases">
        <title>Comparative analyses of Brucepasteria parasyntrophica and Teretinema zuelzerae.</title>
        <authorList>
            <person name="Song Y."/>
            <person name="Brune A."/>
        </authorList>
    </citation>
    <scope>NUCLEOTIDE SEQUENCE</scope>
    <source>
        <strain evidence="2">DSM 1903</strain>
    </source>
</reference>
<keyword evidence="1" id="KW-0472">Membrane</keyword>
<evidence type="ECO:0000313" key="2">
    <source>
        <dbReference type="EMBL" id="MCD1653152.1"/>
    </source>
</evidence>
<evidence type="ECO:0000256" key="1">
    <source>
        <dbReference type="SAM" id="Phobius"/>
    </source>
</evidence>
<organism evidence="2 3">
    <name type="scientific">Teretinema zuelzerae</name>
    <dbReference type="NCBI Taxonomy" id="156"/>
    <lineage>
        <taxon>Bacteria</taxon>
        <taxon>Pseudomonadati</taxon>
        <taxon>Spirochaetota</taxon>
        <taxon>Spirochaetia</taxon>
        <taxon>Spirochaetales</taxon>
        <taxon>Treponemataceae</taxon>
        <taxon>Teretinema</taxon>
    </lineage>
</organism>
<comment type="caution">
    <text evidence="2">The sequence shown here is derived from an EMBL/GenBank/DDBJ whole genome shotgun (WGS) entry which is preliminary data.</text>
</comment>
<name>A0AAE3EF76_9SPIR</name>